<dbReference type="Pfam" id="PF03706">
    <property type="entry name" value="LPG_synthase_TM"/>
    <property type="match status" value="1"/>
</dbReference>
<dbReference type="GO" id="GO:0046677">
    <property type="term" value="P:response to antibiotic"/>
    <property type="evidence" value="ECO:0007669"/>
    <property type="project" value="UniProtKB-KW"/>
</dbReference>
<evidence type="ECO:0000256" key="7">
    <source>
        <dbReference type="ARBA" id="ARBA00022692"/>
    </source>
</evidence>
<keyword evidence="5" id="KW-1003">Cell membrane</keyword>
<dbReference type="InterPro" id="IPR022791">
    <property type="entry name" value="L-PG_synthase/AglD"/>
</dbReference>
<reference evidence="16 17" key="1">
    <citation type="submission" date="2021-01" db="EMBL/GenBank/DDBJ databases">
        <title>Entomomonas sp. F2A isolated from a house cricket (Acheta domesticus).</title>
        <authorList>
            <person name="Spergser J."/>
            <person name="Busse H.-J."/>
        </authorList>
    </citation>
    <scope>NUCLEOTIDE SEQUENCE [LARGE SCALE GENOMIC DNA]</scope>
    <source>
        <strain evidence="16 17">F2A</strain>
    </source>
</reference>
<dbReference type="GO" id="GO:0050071">
    <property type="term" value="F:phosphatidylglycerol lysyltransferase activity"/>
    <property type="evidence" value="ECO:0007669"/>
    <property type="project" value="UniProtKB-EC"/>
</dbReference>
<evidence type="ECO:0000313" key="16">
    <source>
        <dbReference type="EMBL" id="QQP85109.1"/>
    </source>
</evidence>
<evidence type="ECO:0000256" key="10">
    <source>
        <dbReference type="ARBA" id="ARBA00023136"/>
    </source>
</evidence>
<sequence length="878" mass="97149">MTQQSDQPDISCHTSPEKQTGLLAFFRRNQQRIGIAFTVIVFALALVAFAHLVEDIDRQSLTTAFSNVSWYAIGLAILAAITSYCMIFGYEWSASRYADAKLPLPTLALGGLSAAAIGNALGFSMLTGGSVRYRVYSKKNTAAMAIIQMTVFASLSLGLALPPIAALMAFTDIHYSAKALYLNETLLVVIASAVIISYIIFLFIIRRFISAIHPSVDSRHLSLGLITIRVPSMRITMLQFVITLLDVLAASAVLYCLLPNSADIPFGTFLTVYLLALAAGVLSHVPGGLGVFEVVLLAAFKSQLDQPGLLAALFLYRLIYVIMPLVIACLVLLVAEARQFASSRHAVRIASSAAAPVVALLVFTSGVTLIFSGVAAEPEHYLNYLARFVPDFVINSAHLMASLIGTLCLVSAQGLWRRLSSAWIFTLILMLLGTLCCLLRGLDWQIAALLLFTAGCLLTFRKVFYRPSQVIDIPCSVVTLVIASCTIAISIWLYFFTYRHIPYSSDLWWQFTLDADASRGLRAITCSSILIGVIVITWLLHTSPPKIQIPDEQQLALAENIIKNSQQPNGGLVLSKDKDILFHAQQDAFIMYACHGRSLVALFDPIGNPKHHSELIWQFRDYCDLHNVRPVFYQVQPETLSNYMDIGLAVIKLGDEAIIDLTRFDINSEDKQELQQIWQTAHSSNLSLKIYNQGELPFEKLKALTDISVTKIQQQERGFSLGKLTEDYLQHFRIATVDFKGEIIAFVNLLETNSKHLVAFDLMQIHPDAPKLTMEYLLVALAIELKQQGVKQFSLGLNPLSELKPSKGAPIAYRLGSLVFRRSNQFYNFQGLSRFKEKFNPDWEARYMAVPAGLDPLIALTDTAALIAGSFTKLIKLQ</sequence>
<name>A0A974NEF5_9GAMM</name>
<dbReference type="InterPro" id="IPR051211">
    <property type="entry name" value="PG_lysyltransferase"/>
</dbReference>
<evidence type="ECO:0000256" key="13">
    <source>
        <dbReference type="ARBA" id="ARBA00047540"/>
    </source>
</evidence>
<feature type="transmembrane region" description="Helical" evidence="14">
    <location>
        <begin position="309"/>
        <end position="335"/>
    </location>
</feature>
<evidence type="ECO:0000313" key="17">
    <source>
        <dbReference type="Proteomes" id="UP000595278"/>
    </source>
</evidence>
<dbReference type="AlphaFoldDB" id="A0A974NEF5"/>
<gene>
    <name evidence="16" type="primary">mprF</name>
    <name evidence="16" type="ORF">JHT90_12055</name>
</gene>
<evidence type="ECO:0000256" key="2">
    <source>
        <dbReference type="ARBA" id="ARBA00008627"/>
    </source>
</evidence>
<dbReference type="KEGG" id="eaz:JHT90_12055"/>
<dbReference type="GO" id="GO:0055091">
    <property type="term" value="P:phospholipid homeostasis"/>
    <property type="evidence" value="ECO:0007669"/>
    <property type="project" value="TreeGrafter"/>
</dbReference>
<feature type="transmembrane region" description="Helical" evidence="14">
    <location>
        <begin position="477"/>
        <end position="501"/>
    </location>
</feature>
<feature type="transmembrane region" description="Helical" evidence="14">
    <location>
        <begin position="521"/>
        <end position="540"/>
    </location>
</feature>
<dbReference type="InterPro" id="IPR016181">
    <property type="entry name" value="Acyl_CoA_acyltransferase"/>
</dbReference>
<evidence type="ECO:0000256" key="6">
    <source>
        <dbReference type="ARBA" id="ARBA00022679"/>
    </source>
</evidence>
<keyword evidence="17" id="KW-1185">Reference proteome</keyword>
<evidence type="ECO:0000256" key="9">
    <source>
        <dbReference type="ARBA" id="ARBA00023098"/>
    </source>
</evidence>
<dbReference type="GO" id="GO:0006629">
    <property type="term" value="P:lipid metabolic process"/>
    <property type="evidence" value="ECO:0007669"/>
    <property type="project" value="UniProtKB-KW"/>
</dbReference>
<dbReference type="PANTHER" id="PTHR34697">
    <property type="entry name" value="PHOSPHATIDYLGLYCEROL LYSYLTRANSFERASE"/>
    <property type="match status" value="1"/>
</dbReference>
<feature type="domain" description="Phosphatidylglycerol lysyltransferase C-terminal" evidence="15">
    <location>
        <begin position="564"/>
        <end position="849"/>
    </location>
</feature>
<evidence type="ECO:0000256" key="1">
    <source>
        <dbReference type="ARBA" id="ARBA00004651"/>
    </source>
</evidence>
<feature type="transmembrane region" description="Helical" evidence="14">
    <location>
        <begin position="270"/>
        <end position="289"/>
    </location>
</feature>
<dbReference type="EMBL" id="CP067393">
    <property type="protein sequence ID" value="QQP85109.1"/>
    <property type="molecule type" value="Genomic_DNA"/>
</dbReference>
<evidence type="ECO:0000256" key="8">
    <source>
        <dbReference type="ARBA" id="ARBA00022989"/>
    </source>
</evidence>
<dbReference type="InterPro" id="IPR024320">
    <property type="entry name" value="LPG_synthase_C"/>
</dbReference>
<feature type="transmembrane region" description="Helical" evidence="14">
    <location>
        <begin position="447"/>
        <end position="465"/>
    </location>
</feature>
<keyword evidence="11" id="KW-0046">Antibiotic resistance</keyword>
<evidence type="ECO:0000256" key="5">
    <source>
        <dbReference type="ARBA" id="ARBA00022475"/>
    </source>
</evidence>
<evidence type="ECO:0000256" key="14">
    <source>
        <dbReference type="SAM" id="Phobius"/>
    </source>
</evidence>
<evidence type="ECO:0000259" key="15">
    <source>
        <dbReference type="Pfam" id="PF09924"/>
    </source>
</evidence>
<feature type="transmembrane region" description="Helical" evidence="14">
    <location>
        <begin position="33"/>
        <end position="53"/>
    </location>
</feature>
<dbReference type="Pfam" id="PF09924">
    <property type="entry name" value="LPG_synthase_C"/>
    <property type="match status" value="1"/>
</dbReference>
<dbReference type="EC" id="2.3.2.3" evidence="3"/>
<feature type="transmembrane region" description="Helical" evidence="14">
    <location>
        <begin position="422"/>
        <end position="441"/>
    </location>
</feature>
<keyword evidence="9" id="KW-0443">Lipid metabolism</keyword>
<feature type="transmembrane region" description="Helical" evidence="14">
    <location>
        <begin position="68"/>
        <end position="90"/>
    </location>
</feature>
<comment type="similarity">
    <text evidence="2">Belongs to the LPG synthase family.</text>
</comment>
<dbReference type="RefSeq" id="WP_201091292.1">
    <property type="nucleotide sequence ID" value="NZ_CP067393.1"/>
</dbReference>
<feature type="transmembrane region" description="Helical" evidence="14">
    <location>
        <begin position="347"/>
        <end position="372"/>
    </location>
</feature>
<comment type="subcellular location">
    <subcellularLocation>
        <location evidence="1">Cell membrane</location>
        <topology evidence="1">Multi-pass membrane protein</topology>
    </subcellularLocation>
</comment>
<keyword evidence="10 14" id="KW-0472">Membrane</keyword>
<evidence type="ECO:0000256" key="11">
    <source>
        <dbReference type="ARBA" id="ARBA00023251"/>
    </source>
</evidence>
<proteinExistence type="inferred from homology"/>
<evidence type="ECO:0000256" key="12">
    <source>
        <dbReference type="ARBA" id="ARBA00031899"/>
    </source>
</evidence>
<feature type="transmembrane region" description="Helical" evidence="14">
    <location>
        <begin position="102"/>
        <end position="126"/>
    </location>
</feature>
<dbReference type="SUPFAM" id="SSF55729">
    <property type="entry name" value="Acyl-CoA N-acyltransferases (Nat)"/>
    <property type="match status" value="1"/>
</dbReference>
<dbReference type="PANTHER" id="PTHR34697:SF2">
    <property type="entry name" value="PHOSPHATIDYLGLYCEROL LYSYLTRANSFERASE"/>
    <property type="match status" value="1"/>
</dbReference>
<feature type="transmembrane region" description="Helical" evidence="14">
    <location>
        <begin position="392"/>
        <end position="410"/>
    </location>
</feature>
<evidence type="ECO:0000256" key="4">
    <source>
        <dbReference type="ARBA" id="ARBA00021546"/>
    </source>
</evidence>
<dbReference type="Proteomes" id="UP000595278">
    <property type="component" value="Chromosome"/>
</dbReference>
<feature type="transmembrane region" description="Helical" evidence="14">
    <location>
        <begin position="146"/>
        <end position="170"/>
    </location>
</feature>
<keyword evidence="8 14" id="KW-1133">Transmembrane helix</keyword>
<evidence type="ECO:0000256" key="3">
    <source>
        <dbReference type="ARBA" id="ARBA00012014"/>
    </source>
</evidence>
<accession>A0A974NEF5</accession>
<dbReference type="GO" id="GO:0005886">
    <property type="term" value="C:plasma membrane"/>
    <property type="evidence" value="ECO:0007669"/>
    <property type="project" value="UniProtKB-SubCell"/>
</dbReference>
<dbReference type="NCBIfam" id="NF033480">
    <property type="entry name" value="bifunc_MprF"/>
    <property type="match status" value="1"/>
</dbReference>
<protein>
    <recommendedName>
        <fullName evidence="4">Phosphatidylglycerol lysyltransferase</fullName>
        <ecNumber evidence="3">2.3.2.3</ecNumber>
    </recommendedName>
    <alternativeName>
        <fullName evidence="12">Lysylphosphatidylglycerol synthase</fullName>
    </alternativeName>
</protein>
<keyword evidence="6" id="KW-0808">Transferase</keyword>
<organism evidence="16 17">
    <name type="scientific">Entomomonas asaccharolytica</name>
    <dbReference type="NCBI Taxonomy" id="2785331"/>
    <lineage>
        <taxon>Bacteria</taxon>
        <taxon>Pseudomonadati</taxon>
        <taxon>Pseudomonadota</taxon>
        <taxon>Gammaproteobacteria</taxon>
        <taxon>Pseudomonadales</taxon>
        <taxon>Pseudomonadaceae</taxon>
        <taxon>Entomomonas</taxon>
    </lineage>
</organism>
<comment type="catalytic activity">
    <reaction evidence="13">
        <text>L-lysyl-tRNA(Lys) + a 1,2-diacyl-sn-glycero-3-phospho-(1'-sn-glycerol) = a 1,2-diacyl-sn-glycero-3-phospho-1'-(3'-O-L-lysyl)-sn-glycerol + tRNA(Lys)</text>
        <dbReference type="Rhea" id="RHEA:10668"/>
        <dbReference type="Rhea" id="RHEA-COMP:9696"/>
        <dbReference type="Rhea" id="RHEA-COMP:9697"/>
        <dbReference type="ChEBI" id="CHEBI:64716"/>
        <dbReference type="ChEBI" id="CHEBI:75792"/>
        <dbReference type="ChEBI" id="CHEBI:78442"/>
        <dbReference type="ChEBI" id="CHEBI:78529"/>
        <dbReference type="EC" id="2.3.2.3"/>
    </reaction>
</comment>
<dbReference type="GO" id="GO:0047637">
    <property type="term" value="F:phosphatidylglycerol alanyltransferase activity"/>
    <property type="evidence" value="ECO:0007669"/>
    <property type="project" value="TreeGrafter"/>
</dbReference>
<feature type="transmembrane region" description="Helical" evidence="14">
    <location>
        <begin position="182"/>
        <end position="205"/>
    </location>
</feature>
<keyword evidence="7 14" id="KW-0812">Transmembrane</keyword>
<feature type="transmembrane region" description="Helical" evidence="14">
    <location>
        <begin position="237"/>
        <end position="258"/>
    </location>
</feature>